<proteinExistence type="predicted"/>
<keyword evidence="2" id="KW-1185">Reference proteome</keyword>
<comment type="caution">
    <text evidence="1">The sequence shown here is derived from an EMBL/GenBank/DDBJ whole genome shotgun (WGS) entry which is preliminary data.</text>
</comment>
<dbReference type="Proteomes" id="UP001165064">
    <property type="component" value="Unassembled WGS sequence"/>
</dbReference>
<gene>
    <name evidence="1" type="ORF">Amon02_000603800</name>
</gene>
<reference evidence="1" key="1">
    <citation type="submission" date="2023-04" db="EMBL/GenBank/DDBJ databases">
        <title>Ambrosiozyma monospora NBRC 10751.</title>
        <authorList>
            <person name="Ichikawa N."/>
            <person name="Sato H."/>
            <person name="Tonouchi N."/>
        </authorList>
    </citation>
    <scope>NUCLEOTIDE SEQUENCE</scope>
    <source>
        <strain evidence="1">NBRC 10751</strain>
    </source>
</reference>
<accession>A0ACB5T7J9</accession>
<sequence>MIFKTDQIHKFLSSVTFLSLYCSGIPLKEPPTTIESKSCEKLSEDGPTVIRLVKREVSTGGVVGIVIALVIVTMALGVATILLKEKWVKRRIAKGKPVPEDSGTIDISMMLNDN</sequence>
<name>A0ACB5T7J9_AMBMO</name>
<protein>
    <submittedName>
        <fullName evidence="1">Unnamed protein product</fullName>
    </submittedName>
</protein>
<dbReference type="EMBL" id="BSXS01004592">
    <property type="protein sequence ID" value="GME83227.1"/>
    <property type="molecule type" value="Genomic_DNA"/>
</dbReference>
<evidence type="ECO:0000313" key="2">
    <source>
        <dbReference type="Proteomes" id="UP001165064"/>
    </source>
</evidence>
<evidence type="ECO:0000313" key="1">
    <source>
        <dbReference type="EMBL" id="GME83227.1"/>
    </source>
</evidence>
<organism evidence="1 2">
    <name type="scientific">Ambrosiozyma monospora</name>
    <name type="common">Yeast</name>
    <name type="synonym">Endomycopsis monosporus</name>
    <dbReference type="NCBI Taxonomy" id="43982"/>
    <lineage>
        <taxon>Eukaryota</taxon>
        <taxon>Fungi</taxon>
        <taxon>Dikarya</taxon>
        <taxon>Ascomycota</taxon>
        <taxon>Saccharomycotina</taxon>
        <taxon>Pichiomycetes</taxon>
        <taxon>Pichiales</taxon>
        <taxon>Pichiaceae</taxon>
        <taxon>Ambrosiozyma</taxon>
    </lineage>
</organism>